<dbReference type="Proteomes" id="UP001165960">
    <property type="component" value="Unassembled WGS sequence"/>
</dbReference>
<gene>
    <name evidence="1" type="ORF">DSO57_1010735</name>
</gene>
<organism evidence="1 2">
    <name type="scientific">Entomophthora muscae</name>
    <dbReference type="NCBI Taxonomy" id="34485"/>
    <lineage>
        <taxon>Eukaryota</taxon>
        <taxon>Fungi</taxon>
        <taxon>Fungi incertae sedis</taxon>
        <taxon>Zoopagomycota</taxon>
        <taxon>Entomophthoromycotina</taxon>
        <taxon>Entomophthoromycetes</taxon>
        <taxon>Entomophthorales</taxon>
        <taxon>Entomophthoraceae</taxon>
        <taxon>Entomophthora</taxon>
    </lineage>
</organism>
<reference evidence="1" key="1">
    <citation type="submission" date="2022-04" db="EMBL/GenBank/DDBJ databases">
        <title>Genome of the entomopathogenic fungus Entomophthora muscae.</title>
        <authorList>
            <person name="Elya C."/>
            <person name="Lovett B.R."/>
            <person name="Lee E."/>
            <person name="Macias A.M."/>
            <person name="Hajek A.E."/>
            <person name="De Bivort B.L."/>
            <person name="Kasson M.T."/>
            <person name="De Fine Licht H.H."/>
            <person name="Stajich J.E."/>
        </authorList>
    </citation>
    <scope>NUCLEOTIDE SEQUENCE</scope>
    <source>
        <strain evidence="1">Berkeley</strain>
    </source>
</reference>
<dbReference type="EMBL" id="QTSX02004296">
    <property type="protein sequence ID" value="KAJ9066315.1"/>
    <property type="molecule type" value="Genomic_DNA"/>
</dbReference>
<evidence type="ECO:0000313" key="1">
    <source>
        <dbReference type="EMBL" id="KAJ9066315.1"/>
    </source>
</evidence>
<sequence>MENKRIPITVSPNLISRADFRDKALKAYLKNRRQRNLEKSNRRRGSNLLSESSDEECEPDEIFLEKAWKEYQSFFKNQLEEDFDIDHCIEQYFSDIAIQSLTVTNFTDEYCFLQEEELNDLLDKMDGIDLSATSVASLGCPVCSSSILDYKDEYYACSSCKIKAKNQTFSDYCTAKASHRQNCTSCISLVKGSDGFSLVCTKCGEISNLKFLEA</sequence>
<evidence type="ECO:0000313" key="2">
    <source>
        <dbReference type="Proteomes" id="UP001165960"/>
    </source>
</evidence>
<accession>A0ACC2SVL3</accession>
<protein>
    <submittedName>
        <fullName evidence="1">Uncharacterized protein</fullName>
    </submittedName>
</protein>
<name>A0ACC2SVL3_9FUNG</name>
<keyword evidence="2" id="KW-1185">Reference proteome</keyword>
<comment type="caution">
    <text evidence="1">The sequence shown here is derived from an EMBL/GenBank/DDBJ whole genome shotgun (WGS) entry which is preliminary data.</text>
</comment>
<proteinExistence type="predicted"/>